<proteinExistence type="inferred from homology"/>
<dbReference type="GO" id="GO:0042956">
    <property type="term" value="P:maltodextrin transmembrane transport"/>
    <property type="evidence" value="ECO:0007669"/>
    <property type="project" value="TreeGrafter"/>
</dbReference>
<evidence type="ECO:0000313" key="4">
    <source>
        <dbReference type="EMBL" id="MBH8574002.1"/>
    </source>
</evidence>
<keyword evidence="5" id="KW-1185">Reference proteome</keyword>
<dbReference type="SUPFAM" id="SSF53850">
    <property type="entry name" value="Periplasmic binding protein-like II"/>
    <property type="match status" value="1"/>
</dbReference>
<keyword evidence="3" id="KW-0732">Signal</keyword>
<comment type="similarity">
    <text evidence="1">Belongs to the bacterial solute-binding protein 1 family.</text>
</comment>
<dbReference type="Proteomes" id="UP000662314">
    <property type="component" value="Unassembled WGS sequence"/>
</dbReference>
<evidence type="ECO:0000256" key="3">
    <source>
        <dbReference type="ARBA" id="ARBA00022729"/>
    </source>
</evidence>
<dbReference type="CDD" id="cd14748">
    <property type="entry name" value="PBP2_UgpB"/>
    <property type="match status" value="1"/>
</dbReference>
<name>A0A8J7I7R0_9NOST</name>
<dbReference type="EMBL" id="JAECZA010000052">
    <property type="protein sequence ID" value="MBH8574002.1"/>
    <property type="molecule type" value="Genomic_DNA"/>
</dbReference>
<dbReference type="GO" id="GO:1901982">
    <property type="term" value="F:maltose binding"/>
    <property type="evidence" value="ECO:0007669"/>
    <property type="project" value="TreeGrafter"/>
</dbReference>
<dbReference type="GO" id="GO:0015768">
    <property type="term" value="P:maltose transport"/>
    <property type="evidence" value="ECO:0007669"/>
    <property type="project" value="TreeGrafter"/>
</dbReference>
<dbReference type="InterPro" id="IPR006059">
    <property type="entry name" value="SBP"/>
</dbReference>
<dbReference type="PANTHER" id="PTHR30061:SF50">
    <property type="entry name" value="MALTOSE_MALTODEXTRIN-BINDING PERIPLASMIC PROTEIN"/>
    <property type="match status" value="1"/>
</dbReference>
<dbReference type="GO" id="GO:0055052">
    <property type="term" value="C:ATP-binding cassette (ABC) transporter complex, substrate-binding subunit-containing"/>
    <property type="evidence" value="ECO:0007669"/>
    <property type="project" value="TreeGrafter"/>
</dbReference>
<reference evidence="4 5" key="1">
    <citation type="journal article" date="2021" name="Int. J. Syst. Evol. Microbiol.">
        <title>Amazonocrinis nigriterrae gen. nov., sp. nov., Atlanticothrix silvestris gen. nov., sp. nov. and Dendronalium phyllosphericum gen. nov., sp. nov., nostocacean cyanobacteria from Brazilian environments.</title>
        <authorList>
            <person name="Alvarenga D.O."/>
            <person name="Andreote A.P.D."/>
            <person name="Branco L.H.Z."/>
            <person name="Delbaje E."/>
            <person name="Cruz R.B."/>
            <person name="Varani A.M."/>
            <person name="Fiore M.F."/>
        </authorList>
    </citation>
    <scope>NUCLEOTIDE SEQUENCE [LARGE SCALE GENOMIC DNA]</scope>
    <source>
        <strain evidence="4 5">CENA369</strain>
    </source>
</reference>
<protein>
    <submittedName>
        <fullName evidence="4">ABC transporter substrate-binding protein</fullName>
    </submittedName>
</protein>
<organism evidence="4 5">
    <name type="scientific">Dendronalium phyllosphericum CENA369</name>
    <dbReference type="NCBI Taxonomy" id="1725256"/>
    <lineage>
        <taxon>Bacteria</taxon>
        <taxon>Bacillati</taxon>
        <taxon>Cyanobacteriota</taxon>
        <taxon>Cyanophyceae</taxon>
        <taxon>Nostocales</taxon>
        <taxon>Nostocaceae</taxon>
        <taxon>Dendronalium</taxon>
        <taxon>Dendronalium phyllosphericum</taxon>
    </lineage>
</organism>
<accession>A0A8J7I7R0</accession>
<dbReference type="RefSeq" id="WP_214432821.1">
    <property type="nucleotide sequence ID" value="NZ_CAWPUQ010000287.1"/>
</dbReference>
<evidence type="ECO:0000256" key="1">
    <source>
        <dbReference type="ARBA" id="ARBA00008520"/>
    </source>
</evidence>
<dbReference type="Pfam" id="PF01547">
    <property type="entry name" value="SBP_bac_1"/>
    <property type="match status" value="1"/>
</dbReference>
<evidence type="ECO:0000256" key="2">
    <source>
        <dbReference type="ARBA" id="ARBA00022448"/>
    </source>
</evidence>
<dbReference type="Gene3D" id="3.40.190.10">
    <property type="entry name" value="Periplasmic binding protein-like II"/>
    <property type="match status" value="1"/>
</dbReference>
<dbReference type="PANTHER" id="PTHR30061">
    <property type="entry name" value="MALTOSE-BINDING PERIPLASMIC PROTEIN"/>
    <property type="match status" value="1"/>
</dbReference>
<gene>
    <name evidence="4" type="ORF">I8752_13410</name>
</gene>
<evidence type="ECO:0000313" key="5">
    <source>
        <dbReference type="Proteomes" id="UP000662314"/>
    </source>
</evidence>
<dbReference type="AlphaFoldDB" id="A0A8J7I7R0"/>
<keyword evidence="2" id="KW-0813">Transport</keyword>
<sequence>MSKKSWFKFWGLIAAIAIALITLHSFQISSKLSSPTAVTIKLSGWGGNPVEQKLLKQVLQDFETEHPTIKVKYEVISDQYMDVLKTRLVGEAAPDVFYLDALEAPFLMSQNVLEPLDSYITPEFDLADFAEPLLNSFKYQNQIYGLPKDYSTLVLFYNKKAFAAAGLSNPPKTWDELQSYSKRLTGKLNRYGFGVTPELARQAYTIKAFGGQVVDQNGYATFASEAGLQGLQLLVDQYRQDRSSALKSDVGTNSGNEMFGQSKVAMVIEGNWAIPYLTETFPQLEFATAEVPTINDKKGTMVYTVAYVMNKQAQHKAQAWELISYLTGKQGMQKWTGTGFALPTRKSVAKNLGYDKDPLRSPLVAGVNYATPWQFGKYPEAIVNNFDNQFISALLGQQPLKQAMVRSQNAANQQIKTME</sequence>
<comment type="caution">
    <text evidence="4">The sequence shown here is derived from an EMBL/GenBank/DDBJ whole genome shotgun (WGS) entry which is preliminary data.</text>
</comment>